<evidence type="ECO:0000256" key="1">
    <source>
        <dbReference type="ARBA" id="ARBA00023015"/>
    </source>
</evidence>
<evidence type="ECO:0000256" key="4">
    <source>
        <dbReference type="ARBA" id="ARBA00023242"/>
    </source>
</evidence>
<evidence type="ECO:0000256" key="5">
    <source>
        <dbReference type="PROSITE-ProRule" id="PRU00089"/>
    </source>
</evidence>
<organism evidence="8 9">
    <name type="scientific">Paragonimus westermani</name>
    <dbReference type="NCBI Taxonomy" id="34504"/>
    <lineage>
        <taxon>Eukaryota</taxon>
        <taxon>Metazoa</taxon>
        <taxon>Spiralia</taxon>
        <taxon>Lophotrochozoa</taxon>
        <taxon>Platyhelminthes</taxon>
        <taxon>Trematoda</taxon>
        <taxon>Digenea</taxon>
        <taxon>Plagiorchiida</taxon>
        <taxon>Troglotremata</taxon>
        <taxon>Troglotrematidae</taxon>
        <taxon>Paragonimus</taxon>
    </lineage>
</organism>
<dbReference type="PRINTS" id="PR00053">
    <property type="entry name" value="FORKHEAD"/>
</dbReference>
<evidence type="ECO:0000313" key="9">
    <source>
        <dbReference type="Proteomes" id="UP000699462"/>
    </source>
</evidence>
<keyword evidence="9" id="KW-1185">Reference proteome</keyword>
<comment type="subcellular location">
    <subcellularLocation>
        <location evidence="5">Nucleus</location>
    </subcellularLocation>
</comment>
<evidence type="ECO:0000256" key="6">
    <source>
        <dbReference type="SAM" id="MobiDB-lite"/>
    </source>
</evidence>
<dbReference type="GO" id="GO:0000981">
    <property type="term" value="F:DNA-binding transcription factor activity, RNA polymerase II-specific"/>
    <property type="evidence" value="ECO:0007669"/>
    <property type="project" value="TreeGrafter"/>
</dbReference>
<dbReference type="InterPro" id="IPR045912">
    <property type="entry name" value="FOXJ2/3-like"/>
</dbReference>
<feature type="compositionally biased region" description="Polar residues" evidence="6">
    <location>
        <begin position="1601"/>
        <end position="1613"/>
    </location>
</feature>
<proteinExistence type="predicted"/>
<feature type="compositionally biased region" description="Low complexity" evidence="6">
    <location>
        <begin position="1807"/>
        <end position="1823"/>
    </location>
</feature>
<dbReference type="GO" id="GO:0000978">
    <property type="term" value="F:RNA polymerase II cis-regulatory region sequence-specific DNA binding"/>
    <property type="evidence" value="ECO:0007669"/>
    <property type="project" value="TreeGrafter"/>
</dbReference>
<dbReference type="EMBL" id="JTDF01003862">
    <property type="protein sequence ID" value="KAF8567426.1"/>
    <property type="molecule type" value="Genomic_DNA"/>
</dbReference>
<evidence type="ECO:0000313" key="8">
    <source>
        <dbReference type="EMBL" id="KAF8567426.1"/>
    </source>
</evidence>
<accession>A0A8T0DJC2</accession>
<dbReference type="InterPro" id="IPR036390">
    <property type="entry name" value="WH_DNA-bd_sf"/>
</dbReference>
<dbReference type="Proteomes" id="UP000699462">
    <property type="component" value="Unassembled WGS sequence"/>
</dbReference>
<dbReference type="SUPFAM" id="SSF46785">
    <property type="entry name" value="Winged helix' DNA-binding domain"/>
    <property type="match status" value="1"/>
</dbReference>
<sequence>MKLLSMDAVSNALGTDEDLFVPEDEANSGSSKKAEEIDRRRIMFRAFTAMKAFMERRGEKRALRLTADLFFRNQTLLRCIDIWSFRCFTQSATYGKLFGAARAHHRRHLLRSCFDCWLTGIRKIKQAKSTRELADQYRAVTVDKRLLVQTIRSWMQTTSDLLHAQQFNRVKLLSHIFNLWRERTRLHGEYRWSHRLATLYDLSKTRRHWFTVWRRELAWYRERRAEAEQLLWRNRLRNSFRVWLIWSRRSKSIHLGVDHIQIRKRNAMLRMVWATWLARVFECHENEAIAVAHCAQRNTCRLETVFRAWYSWAMRTRQHSSLVAEFQSSVSKTHCHTIFMRWHAWASAHVAERTQTLTSFQSARVHLRLLMLRCSLTQWKCSLGAQQKQKLAESFASKTLLKRSLQKWQNLRIRISRKQHLVKVADHFRQVTLKVHCLTVWSKHYRESLHLRRLDAIALLRWSWRLQARVWLSWHRWVVKKRKQRVRIDAAHERHRQRVAREALRTWITRVLDKRHQRQTQLCHTFWNSDFRLFRIASEAVIHWYWWTIAKRKHQPTKPDMDLIHGPAAISSAPFTPLSEICLQNAYATCRPIADSLVETDSLVTRVPDRPKPHCPDFLTSQLEAEGLLSCCNRMVSSEPMSSSSIVSYSSPRLEPSSNEINSEALNTTEPICVHLDFNSEFSAIINLIRNYELKMCKYNLDILCMDKVQSVGRNNTFTYAIKGSLNSPMTVKDQFCSPINCLPDPTLSSWSTSPFHNNVTDGIAAPNDLVSLAWLQKGDIIQIAPLDGEEEPQSGFSNSTSSVCPFESEECSGLGPTPAKDDSSLYTSVSVAPSRISISSSYATFQRPASADYCSPHCSVDSPHLSQTSHLAQANQSGLAKPNYSYTHLIFMAIESTPQKCMTVNQIYNWCESNFPFYKHAGAGWKNSLRHNLSINKSFKRLPRDSRHEDYAPLKCRNLSLLNSKAHDREELDDDEGPGRGAFWTVEPRERPTLLDAIKRNPWNFTNMAALVSAQSDPNGSSSVSLSDFSNRQLFGVRHFGLTQSAPGHLLRAEGLREARVNDIYFDQMGNLIAPSVGSGIRLLSSSDGQLVAACANRFLPNGTVESSLANTDLDDYPSPIGSLLSNNQNGFPGTTKAPSKAGLPTEWPEEEEERYLRTLSLLAESEDPSSQGPMGGHDPQHQPYESKQNNVDAALSAEDTKLVTKQRRKSRLQPTRIVEDTFPYSTDQGVLGTCNECKENAASGCEACHARRLRLLSDPLEDDACYRKLAMTDVANTLDSDQEHGPAGGPAARKPSRQTAVAGINSGVTDSGSGAEKLTRKNGQLSEDESREVYVTPAPYVDHEYSHCQAQLRTPEDNRMINRFNENYCAEMMRRLSRSWTCPRRGTTGKLRGRNVLEPYKEEDEADCEEAYSLHDYSDESDTSMVQRRHVAKDPRSTELFGFTSISRKRGRYRRRRGASRLSESARGTVRRDYGKQRFPRSGIRGRRRFVRAYSPPAYSTGHRTRRSKRVIRAPRRPYDDFEESQSNDGYDLMDSNNAGIEIPGAGQVNGFADGRSTHFHSGDENVKYGDAVCVARSARRGRRGRKRGPIRLAHSFGRSGSEQDFYSGSSSEDDEEARYLKYASQRQQNGHDMELDEFSSQSSGSQSYDHSRKSSDVVHLSGHPFTPKAHAVARYHPYSIGSVWSQSRMTLARKLPGHTWSNGAFDATDAEEDLEESGCGLDNEADDEVVEETECANSSERTTVEAAQLLLGISQMQSFRRQSGYLSLDSSGTSTNASEEISTSHQNDPSSISLVPDENEPDLSRSATGLSSSSPKPSSS</sequence>
<protein>
    <recommendedName>
        <fullName evidence="7">Fork-head domain-containing protein</fullName>
    </recommendedName>
</protein>
<feature type="region of interest" description="Disordered" evidence="6">
    <location>
        <begin position="1629"/>
        <end position="1665"/>
    </location>
</feature>
<dbReference type="Pfam" id="PF00250">
    <property type="entry name" value="Forkhead"/>
    <property type="match status" value="1"/>
</dbReference>
<dbReference type="InterPro" id="IPR001766">
    <property type="entry name" value="Fork_head_dom"/>
</dbReference>
<dbReference type="InterPro" id="IPR036388">
    <property type="entry name" value="WH-like_DNA-bd_sf"/>
</dbReference>
<comment type="caution">
    <text evidence="8">The sequence shown here is derived from an EMBL/GenBank/DDBJ whole genome shotgun (WGS) entry which is preliminary data.</text>
</comment>
<dbReference type="OrthoDB" id="5954824at2759"/>
<keyword evidence="4 5" id="KW-0539">Nucleus</keyword>
<reference evidence="8 9" key="1">
    <citation type="submission" date="2019-07" db="EMBL/GenBank/DDBJ databases">
        <title>Annotation for the trematode Paragonimus westermani.</title>
        <authorList>
            <person name="Choi Y.-J."/>
        </authorList>
    </citation>
    <scope>NUCLEOTIDE SEQUENCE [LARGE SCALE GENOMIC DNA]</scope>
    <source>
        <strain evidence="8">180907_Pwestermani</strain>
    </source>
</reference>
<feature type="region of interest" description="Disordered" evidence="6">
    <location>
        <begin position="1126"/>
        <end position="1155"/>
    </location>
</feature>
<feature type="region of interest" description="Disordered" evidence="6">
    <location>
        <begin position="1280"/>
        <end position="1332"/>
    </location>
</feature>
<evidence type="ECO:0000259" key="7">
    <source>
        <dbReference type="PROSITE" id="PS50039"/>
    </source>
</evidence>
<dbReference type="PROSITE" id="PS50039">
    <property type="entry name" value="FORK_HEAD_3"/>
    <property type="match status" value="1"/>
</dbReference>
<feature type="compositionally biased region" description="Basic residues" evidence="6">
    <location>
        <begin position="1581"/>
        <end position="1592"/>
    </location>
</feature>
<keyword evidence="2 5" id="KW-0238">DNA-binding</keyword>
<feature type="compositionally biased region" description="Polar residues" evidence="6">
    <location>
        <begin position="1769"/>
        <end position="1796"/>
    </location>
</feature>
<feature type="region of interest" description="Disordered" evidence="6">
    <location>
        <begin position="1454"/>
        <end position="1474"/>
    </location>
</feature>
<feature type="region of interest" description="Disordered" evidence="6">
    <location>
        <begin position="1167"/>
        <end position="1187"/>
    </location>
</feature>
<keyword evidence="3" id="KW-0804">Transcription</keyword>
<dbReference type="PANTHER" id="PTHR46078">
    <property type="entry name" value="FORKHEAD BOX PROTEIN J2 FAMILY MEMBER"/>
    <property type="match status" value="1"/>
</dbReference>
<dbReference type="Gene3D" id="1.10.10.10">
    <property type="entry name" value="Winged helix-like DNA-binding domain superfamily/Winged helix DNA-binding domain"/>
    <property type="match status" value="1"/>
</dbReference>
<dbReference type="InterPro" id="IPR030456">
    <property type="entry name" value="TF_fork_head_CS_2"/>
</dbReference>
<evidence type="ECO:0000256" key="3">
    <source>
        <dbReference type="ARBA" id="ARBA00023163"/>
    </source>
</evidence>
<evidence type="ECO:0000256" key="2">
    <source>
        <dbReference type="ARBA" id="ARBA00023125"/>
    </source>
</evidence>
<keyword evidence="1" id="KW-0805">Transcription regulation</keyword>
<feature type="region of interest" description="Disordered" evidence="6">
    <location>
        <begin position="1769"/>
        <end position="1823"/>
    </location>
</feature>
<feature type="region of interest" description="Disordered" evidence="6">
    <location>
        <begin position="1581"/>
        <end position="1615"/>
    </location>
</feature>
<dbReference type="PANTHER" id="PTHR46078:SF2">
    <property type="entry name" value="FORK-HEAD DOMAIN-CONTAINING PROTEIN"/>
    <property type="match status" value="1"/>
</dbReference>
<dbReference type="GO" id="GO:0005634">
    <property type="term" value="C:nucleus"/>
    <property type="evidence" value="ECO:0007669"/>
    <property type="project" value="UniProtKB-SubCell"/>
</dbReference>
<dbReference type="CDD" id="cd00059">
    <property type="entry name" value="FH_FOX"/>
    <property type="match status" value="1"/>
</dbReference>
<feature type="domain" description="Fork-head" evidence="7">
    <location>
        <begin position="882"/>
        <end position="997"/>
    </location>
</feature>
<dbReference type="PROSITE" id="PS00658">
    <property type="entry name" value="FORK_HEAD_2"/>
    <property type="match status" value="1"/>
</dbReference>
<gene>
    <name evidence="8" type="ORF">P879_03405</name>
</gene>
<dbReference type="SMART" id="SM00339">
    <property type="entry name" value="FH"/>
    <property type="match status" value="1"/>
</dbReference>
<name>A0A8T0DJC2_9TREM</name>
<feature type="DNA-binding region" description="Fork-head" evidence="5">
    <location>
        <begin position="882"/>
        <end position="997"/>
    </location>
</feature>